<protein>
    <submittedName>
        <fullName evidence="4">Acyl-coenzyme A synthetase/AMP-(Fatty) acid ligase</fullName>
    </submittedName>
</protein>
<gene>
    <name evidence="4" type="ORF">JOF35_000103</name>
</gene>
<dbReference type="InterPro" id="IPR042099">
    <property type="entry name" value="ANL_N_sf"/>
</dbReference>
<accession>A0ABT9KHC4</accession>
<sequence>MTDPHGETAEAVLRWAEKTPDAPALWWNGTATTYRELADETAAARARLAEQLPVGATLAVLDAKAPRTVATVLACLASGRPALLPSTTLPRDHLAAVTAEAGCRYALAGEAVTALTPPPGHARKQAVPPGTGFVLTTSGSTGTPKAVPLPHDGVDAFTRWAADAFGITEGTPVLNYAPLNFDLCLLDVWTTLAHGGQVVLVDPAIAASGPRLLGLLRAHRIEVMQAVPLFYALVSAAARPEEGGPLETVRHAVFTGDVMSEQTLADLTALAPRARLHNVYGCTETNDSLVHEVDRDRPPSSPPPLGRPLPGVRIRLRDSEGRIVTDRGELEVSTPFQSTGYPDRRRTAEKFITDPADGPGGGVRWFRTGDLVEADADGVLRLVGRLDHQVKIRGVAVNTAEVEQVLLNHPDVVEAGVTTLPDPVEGRRLVAVVRLERDSTATSLDLKRHCAARLPRGSVPATLVPVREPLPRTGTGKVDRRALAALRPGAPQAPAASVGTGL</sequence>
<organism evidence="4 5">
    <name type="scientific">Streptomyces demainii</name>
    <dbReference type="NCBI Taxonomy" id="588122"/>
    <lineage>
        <taxon>Bacteria</taxon>
        <taxon>Bacillati</taxon>
        <taxon>Actinomycetota</taxon>
        <taxon>Actinomycetes</taxon>
        <taxon>Kitasatosporales</taxon>
        <taxon>Streptomycetaceae</taxon>
        <taxon>Streptomyces</taxon>
    </lineage>
</organism>
<dbReference type="PANTHER" id="PTHR45527:SF1">
    <property type="entry name" value="FATTY ACID SYNTHASE"/>
    <property type="match status" value="1"/>
</dbReference>
<dbReference type="Pfam" id="PF00501">
    <property type="entry name" value="AMP-binding"/>
    <property type="match status" value="1"/>
</dbReference>
<dbReference type="Proteomes" id="UP001234880">
    <property type="component" value="Unassembled WGS sequence"/>
</dbReference>
<evidence type="ECO:0000256" key="1">
    <source>
        <dbReference type="SAM" id="MobiDB-lite"/>
    </source>
</evidence>
<keyword evidence="5" id="KW-1185">Reference proteome</keyword>
<dbReference type="InterPro" id="IPR025110">
    <property type="entry name" value="AMP-bd_C"/>
</dbReference>
<dbReference type="PROSITE" id="PS00455">
    <property type="entry name" value="AMP_BINDING"/>
    <property type="match status" value="1"/>
</dbReference>
<dbReference type="Pfam" id="PF13193">
    <property type="entry name" value="AMP-binding_C"/>
    <property type="match status" value="1"/>
</dbReference>
<name>A0ABT9KHC4_9ACTN</name>
<evidence type="ECO:0000313" key="5">
    <source>
        <dbReference type="Proteomes" id="UP001234880"/>
    </source>
</evidence>
<comment type="caution">
    <text evidence="4">The sequence shown here is derived from an EMBL/GenBank/DDBJ whole genome shotgun (WGS) entry which is preliminary data.</text>
</comment>
<reference evidence="4 5" key="1">
    <citation type="submission" date="2023-07" db="EMBL/GenBank/DDBJ databases">
        <title>Sequencing the genomes of 1000 actinobacteria strains.</title>
        <authorList>
            <person name="Klenk H.-P."/>
        </authorList>
    </citation>
    <scope>NUCLEOTIDE SEQUENCE [LARGE SCALE GENOMIC DNA]</scope>
    <source>
        <strain evidence="4 5">DSM 41600</strain>
    </source>
</reference>
<feature type="region of interest" description="Disordered" evidence="1">
    <location>
        <begin position="292"/>
        <end position="311"/>
    </location>
</feature>
<dbReference type="GO" id="GO:0016874">
    <property type="term" value="F:ligase activity"/>
    <property type="evidence" value="ECO:0007669"/>
    <property type="project" value="UniProtKB-KW"/>
</dbReference>
<feature type="domain" description="AMP-binding enzyme C-terminal" evidence="3">
    <location>
        <begin position="401"/>
        <end position="477"/>
    </location>
</feature>
<dbReference type="Gene3D" id="3.40.50.12780">
    <property type="entry name" value="N-terminal domain of ligase-like"/>
    <property type="match status" value="1"/>
</dbReference>
<dbReference type="Gene3D" id="3.30.300.30">
    <property type="match status" value="1"/>
</dbReference>
<keyword evidence="4" id="KW-0436">Ligase</keyword>
<dbReference type="RefSeq" id="WP_307109859.1">
    <property type="nucleotide sequence ID" value="NZ_JAURUE010000001.1"/>
</dbReference>
<dbReference type="InterPro" id="IPR020845">
    <property type="entry name" value="AMP-binding_CS"/>
</dbReference>
<dbReference type="InterPro" id="IPR000873">
    <property type="entry name" value="AMP-dep_synth/lig_dom"/>
</dbReference>
<evidence type="ECO:0000259" key="3">
    <source>
        <dbReference type="Pfam" id="PF13193"/>
    </source>
</evidence>
<feature type="domain" description="AMP-dependent synthetase/ligase" evidence="2">
    <location>
        <begin position="14"/>
        <end position="341"/>
    </location>
</feature>
<dbReference type="PANTHER" id="PTHR45527">
    <property type="entry name" value="NONRIBOSOMAL PEPTIDE SYNTHETASE"/>
    <property type="match status" value="1"/>
</dbReference>
<evidence type="ECO:0000259" key="2">
    <source>
        <dbReference type="Pfam" id="PF00501"/>
    </source>
</evidence>
<evidence type="ECO:0000313" key="4">
    <source>
        <dbReference type="EMBL" id="MDP9607826.1"/>
    </source>
</evidence>
<dbReference type="EMBL" id="JAURUE010000001">
    <property type="protein sequence ID" value="MDP9607826.1"/>
    <property type="molecule type" value="Genomic_DNA"/>
</dbReference>
<dbReference type="InterPro" id="IPR045851">
    <property type="entry name" value="AMP-bd_C_sf"/>
</dbReference>
<dbReference type="SUPFAM" id="SSF56801">
    <property type="entry name" value="Acetyl-CoA synthetase-like"/>
    <property type="match status" value="1"/>
</dbReference>
<proteinExistence type="predicted"/>